<proteinExistence type="predicted"/>
<feature type="non-terminal residue" evidence="1">
    <location>
        <position position="1"/>
    </location>
</feature>
<protein>
    <submittedName>
        <fullName evidence="1">Uncharacterized protein</fullName>
    </submittedName>
</protein>
<evidence type="ECO:0000313" key="1">
    <source>
        <dbReference type="EMBL" id="KKL54854.1"/>
    </source>
</evidence>
<dbReference type="EMBL" id="LAZR01031053">
    <property type="protein sequence ID" value="KKL54854.1"/>
    <property type="molecule type" value="Genomic_DNA"/>
</dbReference>
<comment type="caution">
    <text evidence="1">The sequence shown here is derived from an EMBL/GenBank/DDBJ whole genome shotgun (WGS) entry which is preliminary data.</text>
</comment>
<dbReference type="AlphaFoldDB" id="A0A0F9CZY1"/>
<gene>
    <name evidence="1" type="ORF">LCGC14_2261270</name>
</gene>
<organism evidence="1">
    <name type="scientific">marine sediment metagenome</name>
    <dbReference type="NCBI Taxonomy" id="412755"/>
    <lineage>
        <taxon>unclassified sequences</taxon>
        <taxon>metagenomes</taxon>
        <taxon>ecological metagenomes</taxon>
    </lineage>
</organism>
<reference evidence="1" key="1">
    <citation type="journal article" date="2015" name="Nature">
        <title>Complex archaea that bridge the gap between prokaryotes and eukaryotes.</title>
        <authorList>
            <person name="Spang A."/>
            <person name="Saw J.H."/>
            <person name="Jorgensen S.L."/>
            <person name="Zaremba-Niedzwiedzka K."/>
            <person name="Martijn J."/>
            <person name="Lind A.E."/>
            <person name="van Eijk R."/>
            <person name="Schleper C."/>
            <person name="Guy L."/>
            <person name="Ettema T.J."/>
        </authorList>
    </citation>
    <scope>NUCLEOTIDE SEQUENCE</scope>
</reference>
<sequence>YYSGTTGSQTSIESRTILRRTGGDARDDVQGFMIDRLNIEAHQAVSPLVFNGETWDRLLDCDTTAVIDVGAAATTEIVALAAGEVIYVCSVSLSMAAAGTAQFIEGTGADCVTAPTNITGAFSLGATLPLVMGGNLGRLWIGTT</sequence>
<accession>A0A0F9CZY1</accession>
<name>A0A0F9CZY1_9ZZZZ</name>